<protein>
    <submittedName>
        <fullName evidence="2">Uncharacterized protein</fullName>
    </submittedName>
</protein>
<dbReference type="Proteomes" id="UP000448038">
    <property type="component" value="Unassembled WGS sequence"/>
</dbReference>
<comment type="caution">
    <text evidence="2">The sequence shown here is derived from an EMBL/GenBank/DDBJ whole genome shotgun (WGS) entry which is preliminary data.</text>
</comment>
<dbReference type="AlphaFoldDB" id="A0A844P5X2"/>
<gene>
    <name evidence="2" type="ORF">GNP88_20015</name>
</gene>
<dbReference type="EMBL" id="WOBN01000046">
    <property type="protein sequence ID" value="MUK51392.1"/>
    <property type="molecule type" value="Genomic_DNA"/>
</dbReference>
<accession>A0A844P5X2</accession>
<feature type="compositionally biased region" description="Basic and acidic residues" evidence="1">
    <location>
        <begin position="68"/>
        <end position="86"/>
    </location>
</feature>
<name>A0A844P5X2_ALIFS</name>
<feature type="region of interest" description="Disordered" evidence="1">
    <location>
        <begin position="68"/>
        <end position="101"/>
    </location>
</feature>
<organism evidence="2 3">
    <name type="scientific">Aliivibrio fischeri</name>
    <name type="common">Vibrio fischeri</name>
    <dbReference type="NCBI Taxonomy" id="668"/>
    <lineage>
        <taxon>Bacteria</taxon>
        <taxon>Pseudomonadati</taxon>
        <taxon>Pseudomonadota</taxon>
        <taxon>Gammaproteobacteria</taxon>
        <taxon>Vibrionales</taxon>
        <taxon>Vibrionaceae</taxon>
        <taxon>Aliivibrio</taxon>
    </lineage>
</organism>
<dbReference type="RefSeq" id="WP_155656729.1">
    <property type="nucleotide sequence ID" value="NZ_WOBN01000046.1"/>
</dbReference>
<proteinExistence type="predicted"/>
<evidence type="ECO:0000256" key="1">
    <source>
        <dbReference type="SAM" id="MobiDB-lite"/>
    </source>
</evidence>
<sequence length="116" mass="13532">MLSNTPDNERLTGKNLMIYDYPDGNIDIKYLGKPLEFAAFDLLEVIRQGDIVESKRLREVLKFAMSEQERLENEGHRERRKSDPPKKIRTTKTNANEPSGYKLNKKGNCHIAIWHF</sequence>
<evidence type="ECO:0000313" key="3">
    <source>
        <dbReference type="Proteomes" id="UP000448038"/>
    </source>
</evidence>
<evidence type="ECO:0000313" key="2">
    <source>
        <dbReference type="EMBL" id="MUK51392.1"/>
    </source>
</evidence>
<reference evidence="2 3" key="1">
    <citation type="submission" date="2019-11" db="EMBL/GenBank/DDBJ databases">
        <title>Using colonization assays and comparative genomics to discover symbiosis behaviors and factors in Vibrio fischeri.</title>
        <authorList>
            <person name="Bongrand C."/>
            <person name="Moriano-Gutierrez S."/>
            <person name="Arevalo P."/>
            <person name="Mcfall-Ngai M."/>
            <person name="Visick K."/>
            <person name="Polz M.F."/>
            <person name="Ruby E.G."/>
        </authorList>
    </citation>
    <scope>NUCLEOTIDE SEQUENCE [LARGE SCALE GENOMIC DNA]</scope>
    <source>
        <strain evidence="3">emors.4.1</strain>
    </source>
</reference>